<keyword evidence="3" id="KW-1185">Reference proteome</keyword>
<feature type="region of interest" description="Disordered" evidence="1">
    <location>
        <begin position="64"/>
        <end position="85"/>
    </location>
</feature>
<evidence type="ECO:0000256" key="1">
    <source>
        <dbReference type="SAM" id="MobiDB-lite"/>
    </source>
</evidence>
<dbReference type="AlphaFoldDB" id="W4VIW2"/>
<name>W4VIW2_9BACI</name>
<comment type="caution">
    <text evidence="2">The sequence shown here is derived from an EMBL/GenBank/DDBJ whole genome shotgun (WGS) entry which is preliminary data.</text>
</comment>
<accession>W4VIW2</accession>
<evidence type="ECO:0000313" key="3">
    <source>
        <dbReference type="Proteomes" id="UP000019102"/>
    </source>
</evidence>
<gene>
    <name evidence="2" type="ORF">JCM21714_2123</name>
</gene>
<dbReference type="EMBL" id="BAVS01000009">
    <property type="protein sequence ID" value="GAE93086.1"/>
    <property type="molecule type" value="Genomic_DNA"/>
</dbReference>
<reference evidence="2 3" key="1">
    <citation type="journal article" date="2014" name="Genome Announc.">
        <title>Draft Genome Sequence of the Boron-Tolerant and Moderately Halotolerant Bacterium Gracilibacillus boraciitolerans JCM 21714T.</title>
        <authorList>
            <person name="Ahmed I."/>
            <person name="Oshima K."/>
            <person name="Suda W."/>
            <person name="Kitamura K."/>
            <person name="Iida T."/>
            <person name="Ohmori Y."/>
            <person name="Fujiwara T."/>
            <person name="Hattori M."/>
            <person name="Ohkuma M."/>
        </authorList>
    </citation>
    <scope>NUCLEOTIDE SEQUENCE [LARGE SCALE GENOMIC DNA]</scope>
    <source>
        <strain evidence="2 3">JCM 21714</strain>
    </source>
</reference>
<organism evidence="2 3">
    <name type="scientific">Gracilibacillus boraciitolerans JCM 21714</name>
    <dbReference type="NCBI Taxonomy" id="1298598"/>
    <lineage>
        <taxon>Bacteria</taxon>
        <taxon>Bacillati</taxon>
        <taxon>Bacillota</taxon>
        <taxon>Bacilli</taxon>
        <taxon>Bacillales</taxon>
        <taxon>Bacillaceae</taxon>
        <taxon>Gracilibacillus</taxon>
    </lineage>
</organism>
<dbReference type="Proteomes" id="UP000019102">
    <property type="component" value="Unassembled WGS sequence"/>
</dbReference>
<feature type="compositionally biased region" description="Basic and acidic residues" evidence="1">
    <location>
        <begin position="148"/>
        <end position="163"/>
    </location>
</feature>
<sequence>MKRFHFICRILHNGTPQKPFEGIGNFVPKDWKEQRIWEDEQPKIHSYGKKVIAFMSKVFPKQKTSSEIGERKQKNEALETEENVTRTLSLDEIEEEKQAVTTTVMVEDTQDNADTLKENVEETEDTEEEPRKRATIISTHLQDSSNNFKKEDFEEKSNTDKFF</sequence>
<feature type="compositionally biased region" description="Polar residues" evidence="1">
    <location>
        <begin position="136"/>
        <end position="147"/>
    </location>
</feature>
<feature type="compositionally biased region" description="Basic and acidic residues" evidence="1">
    <location>
        <begin position="68"/>
        <end position="77"/>
    </location>
</feature>
<protein>
    <submittedName>
        <fullName evidence="2">Uncharacterized protein</fullName>
    </submittedName>
</protein>
<dbReference type="RefSeq" id="WP_052000464.1">
    <property type="nucleotide sequence ID" value="NZ_BAVS01000009.1"/>
</dbReference>
<dbReference type="STRING" id="1298598.JCM21714_2123"/>
<evidence type="ECO:0000313" key="2">
    <source>
        <dbReference type="EMBL" id="GAE93086.1"/>
    </source>
</evidence>
<proteinExistence type="predicted"/>
<feature type="region of interest" description="Disordered" evidence="1">
    <location>
        <begin position="104"/>
        <end position="163"/>
    </location>
</feature>